<evidence type="ECO:0000256" key="3">
    <source>
        <dbReference type="ARBA" id="ARBA00022692"/>
    </source>
</evidence>
<name>A0ABN7RM35_OIKDI</name>
<feature type="transmembrane region" description="Helical" evidence="9">
    <location>
        <begin position="6"/>
        <end position="24"/>
    </location>
</feature>
<dbReference type="Pfam" id="PF07885">
    <property type="entry name" value="Ion_trans_2"/>
    <property type="match status" value="2"/>
</dbReference>
<proteinExistence type="inferred from homology"/>
<evidence type="ECO:0000313" key="12">
    <source>
        <dbReference type="Proteomes" id="UP001158576"/>
    </source>
</evidence>
<dbReference type="EMBL" id="OU015568">
    <property type="protein sequence ID" value="CAG5080930.1"/>
    <property type="molecule type" value="Genomic_DNA"/>
</dbReference>
<feature type="transmembrane region" description="Helical" evidence="9">
    <location>
        <begin position="181"/>
        <end position="202"/>
    </location>
</feature>
<comment type="similarity">
    <text evidence="8">Belongs to the two pore domain potassium channel (TC 1.A.1.8) family.</text>
</comment>
<feature type="transmembrane region" description="Helical" evidence="9">
    <location>
        <begin position="236"/>
        <end position="254"/>
    </location>
</feature>
<evidence type="ECO:0000256" key="8">
    <source>
        <dbReference type="RuleBase" id="RU003857"/>
    </source>
</evidence>
<feature type="domain" description="Potassium channel" evidence="10">
    <location>
        <begin position="141"/>
        <end position="209"/>
    </location>
</feature>
<dbReference type="PRINTS" id="PR01333">
    <property type="entry name" value="2POREKCHANEL"/>
</dbReference>
<keyword evidence="2 8" id="KW-0813">Transport</keyword>
<reference evidence="11 12" key="1">
    <citation type="submission" date="2021-04" db="EMBL/GenBank/DDBJ databases">
        <authorList>
            <person name="Bliznina A."/>
        </authorList>
    </citation>
    <scope>NUCLEOTIDE SEQUENCE [LARGE SCALE GENOMIC DNA]</scope>
</reference>
<keyword evidence="5 8" id="KW-0406">Ion transport</keyword>
<evidence type="ECO:0000256" key="7">
    <source>
        <dbReference type="ARBA" id="ARBA00023303"/>
    </source>
</evidence>
<evidence type="ECO:0000256" key="2">
    <source>
        <dbReference type="ARBA" id="ARBA00022448"/>
    </source>
</evidence>
<keyword evidence="3 8" id="KW-0812">Transmembrane</keyword>
<comment type="subcellular location">
    <subcellularLocation>
        <location evidence="1">Membrane</location>
        <topology evidence="1">Multi-pass membrane protein</topology>
    </subcellularLocation>
</comment>
<dbReference type="SUPFAM" id="SSF81324">
    <property type="entry name" value="Voltage-gated potassium channels"/>
    <property type="match status" value="2"/>
</dbReference>
<evidence type="ECO:0000313" key="11">
    <source>
        <dbReference type="EMBL" id="CAG5080930.1"/>
    </source>
</evidence>
<evidence type="ECO:0000256" key="5">
    <source>
        <dbReference type="ARBA" id="ARBA00023065"/>
    </source>
</evidence>
<sequence length="434" mass="49574">MQVSRILSLGIVYVCYLFIGALLFKKLENKLVGNTFYKFNYHVRLCKLLNHYVDTIRSKNGDIIGNAYFAIARNNCSQEIIDRTNEEMVAAGEEIHIKFIDVWKRVAIPLKLNKFRETEFVVRGEDITEMLLDTVEFSLVTYGELASSCYSNWDWSLDNTILFMGTVATTIGYGHLVPRTFAGRVICVFLAVFAVPLFAILVQSISNLIDKKLITIMTKINQMLKRQIIKIHTMQMIYFACGVVFFIILPSFIFTEIEGWTMLDAIYFCTITLTKIGFGDYVPRMSPPDRLATTVHNSTACLTELIIPSPTPYKEGKDKMPLECEKSVWPWHVTMYFAIYRIGVFFWMILGLSFTGTCITMMVKGLNNVIRSVKIIQVAIIEENNHLEAKMPDDPISGQLDFKPLKNSDDKSLPEINKEYSLNSINQQLLAETL</sequence>
<dbReference type="InterPro" id="IPR013099">
    <property type="entry name" value="K_chnl_dom"/>
</dbReference>
<gene>
    <name evidence="11" type="ORF">OKIOD_LOCUS1300</name>
</gene>
<feature type="transmembrane region" description="Helical" evidence="9">
    <location>
        <begin position="338"/>
        <end position="363"/>
    </location>
</feature>
<evidence type="ECO:0000256" key="9">
    <source>
        <dbReference type="SAM" id="Phobius"/>
    </source>
</evidence>
<dbReference type="PANTHER" id="PTHR11003">
    <property type="entry name" value="POTASSIUM CHANNEL, SUBFAMILY K"/>
    <property type="match status" value="1"/>
</dbReference>
<dbReference type="Proteomes" id="UP001158576">
    <property type="component" value="Chromosome PAR"/>
</dbReference>
<keyword evidence="12" id="KW-1185">Reference proteome</keyword>
<feature type="domain" description="Potassium channel" evidence="10">
    <location>
        <begin position="243"/>
        <end position="295"/>
    </location>
</feature>
<dbReference type="Gene3D" id="1.10.287.70">
    <property type="match status" value="1"/>
</dbReference>
<evidence type="ECO:0000256" key="6">
    <source>
        <dbReference type="ARBA" id="ARBA00023136"/>
    </source>
</evidence>
<evidence type="ECO:0000256" key="4">
    <source>
        <dbReference type="ARBA" id="ARBA00022989"/>
    </source>
</evidence>
<dbReference type="PANTHER" id="PTHR11003:SF334">
    <property type="entry name" value="FI03418P"/>
    <property type="match status" value="1"/>
</dbReference>
<evidence type="ECO:0000256" key="1">
    <source>
        <dbReference type="ARBA" id="ARBA00004141"/>
    </source>
</evidence>
<accession>A0ABN7RM35</accession>
<keyword evidence="7 8" id="KW-0407">Ion channel</keyword>
<protein>
    <submittedName>
        <fullName evidence="11">Oidioi.mRNA.OKI2018_I69.PAR.g9742.t1.cds</fullName>
    </submittedName>
</protein>
<dbReference type="InterPro" id="IPR003280">
    <property type="entry name" value="2pore_dom_K_chnl"/>
</dbReference>
<evidence type="ECO:0000259" key="10">
    <source>
        <dbReference type="Pfam" id="PF07885"/>
    </source>
</evidence>
<keyword evidence="4 9" id="KW-1133">Transmembrane helix</keyword>
<keyword evidence="6 9" id="KW-0472">Membrane</keyword>
<organism evidence="11 12">
    <name type="scientific">Oikopleura dioica</name>
    <name type="common">Tunicate</name>
    <dbReference type="NCBI Taxonomy" id="34765"/>
    <lineage>
        <taxon>Eukaryota</taxon>
        <taxon>Metazoa</taxon>
        <taxon>Chordata</taxon>
        <taxon>Tunicata</taxon>
        <taxon>Appendicularia</taxon>
        <taxon>Copelata</taxon>
        <taxon>Oikopleuridae</taxon>
        <taxon>Oikopleura</taxon>
    </lineage>
</organism>